<dbReference type="Proteomes" id="UP000038045">
    <property type="component" value="Unplaced"/>
</dbReference>
<dbReference type="PANTHER" id="PTHR43918">
    <property type="entry name" value="ACETYLCHOLINESTERASE"/>
    <property type="match status" value="1"/>
</dbReference>
<feature type="domain" description="Carboxylesterase type B" evidence="5">
    <location>
        <begin position="3"/>
        <end position="399"/>
    </location>
</feature>
<evidence type="ECO:0000256" key="3">
    <source>
        <dbReference type="ARBA" id="ARBA00022801"/>
    </source>
</evidence>
<keyword evidence="3" id="KW-0378">Hydrolase</keyword>
<organism evidence="6 7">
    <name type="scientific">Parastrongyloides trichosuri</name>
    <name type="common">Possum-specific nematode worm</name>
    <dbReference type="NCBI Taxonomy" id="131310"/>
    <lineage>
        <taxon>Eukaryota</taxon>
        <taxon>Metazoa</taxon>
        <taxon>Ecdysozoa</taxon>
        <taxon>Nematoda</taxon>
        <taxon>Chromadorea</taxon>
        <taxon>Rhabditida</taxon>
        <taxon>Tylenchina</taxon>
        <taxon>Panagrolaimomorpha</taxon>
        <taxon>Strongyloidoidea</taxon>
        <taxon>Strongyloididae</taxon>
        <taxon>Parastrongyloides</taxon>
    </lineage>
</organism>
<protein>
    <submittedName>
        <fullName evidence="7">COesterase domain-containing protein</fullName>
    </submittedName>
</protein>
<dbReference type="PANTHER" id="PTHR43918:SF15">
    <property type="entry name" value="CARBOXYLIC ESTER HYDROLASE"/>
    <property type="match status" value="1"/>
</dbReference>
<evidence type="ECO:0000259" key="5">
    <source>
        <dbReference type="Pfam" id="PF00135"/>
    </source>
</evidence>
<dbReference type="WBParaSite" id="PTRK_0000242900.1">
    <property type="protein sequence ID" value="PTRK_0000242900.1"/>
    <property type="gene ID" value="PTRK_0000242900"/>
</dbReference>
<evidence type="ECO:0000256" key="4">
    <source>
        <dbReference type="SAM" id="MobiDB-lite"/>
    </source>
</evidence>
<evidence type="ECO:0000313" key="6">
    <source>
        <dbReference type="Proteomes" id="UP000038045"/>
    </source>
</evidence>
<dbReference type="Pfam" id="PF00135">
    <property type="entry name" value="COesterase"/>
    <property type="match status" value="1"/>
</dbReference>
<reference evidence="7" key="1">
    <citation type="submission" date="2017-02" db="UniProtKB">
        <authorList>
            <consortium name="WormBaseParasite"/>
        </authorList>
    </citation>
    <scope>IDENTIFICATION</scope>
</reference>
<evidence type="ECO:0000256" key="1">
    <source>
        <dbReference type="ARBA" id="ARBA00005964"/>
    </source>
</evidence>
<comment type="similarity">
    <text evidence="1">Belongs to the type-B carboxylesterase/lipase family.</text>
</comment>
<dbReference type="STRING" id="131310.A0A0N4Z5N5"/>
<dbReference type="AlphaFoldDB" id="A0A0N4Z5N5"/>
<evidence type="ECO:0000313" key="7">
    <source>
        <dbReference type="WBParaSite" id="PTRK_0000242900.1"/>
    </source>
</evidence>
<dbReference type="InterPro" id="IPR002018">
    <property type="entry name" value="CarbesteraseB"/>
</dbReference>
<evidence type="ECO:0000256" key="2">
    <source>
        <dbReference type="ARBA" id="ARBA00022487"/>
    </source>
</evidence>
<feature type="region of interest" description="Disordered" evidence="4">
    <location>
        <begin position="427"/>
        <end position="449"/>
    </location>
</feature>
<dbReference type="GO" id="GO:0006581">
    <property type="term" value="P:acetylcholine catabolic process"/>
    <property type="evidence" value="ECO:0007669"/>
    <property type="project" value="TreeGrafter"/>
</dbReference>
<dbReference type="SUPFAM" id="SSF53474">
    <property type="entry name" value="alpha/beta-Hydrolases"/>
    <property type="match status" value="1"/>
</dbReference>
<dbReference type="GO" id="GO:0003990">
    <property type="term" value="F:acetylcholinesterase activity"/>
    <property type="evidence" value="ECO:0007669"/>
    <property type="project" value="TreeGrafter"/>
</dbReference>
<dbReference type="InterPro" id="IPR029058">
    <property type="entry name" value="AB_hydrolase_fold"/>
</dbReference>
<keyword evidence="2" id="KW-0719">Serine esterase</keyword>
<accession>A0A0N4Z5N5</accession>
<sequence>EYLGGNKSDITLFGSSAGAASVTAHLLSNNSHKYFDKIIADSGAITNVWAIVPQSVALNNSLWLARLAGCHNETNIKKINRTMKENIIKCMQSDNVNTTFLNDMQFTTRDQKQPPFPYTFLPIYNDTVFFNGSIFEKLRKGEVKKGVKSMYGRTSEEGSYFMPFMLGDEYGCGYNYSYPPNATENQCLNITGPTVFLAWLKLGNYYDASIAEDLKLGWAYLDGNLTWDAFKSEFGTTGFQTKLGLSYVFGNINFTDSQWASYVDFLNNYSQIKNREKMITEIGDFLFNCDNINFANKSSINDTNSESYVFEFRKRSTVNPWPQWMGAMHGYELEYVFGLPFRNTSIYNQSILKEEQKYADKIMEIFGNFSKYGHFDSTWEPYKKRGSTSLNNTYCAILDKNLTNDNHQLQYTDALTSKCQLLNSIVDNHPPRGKPKSSGSSFLSWFGRR</sequence>
<dbReference type="GO" id="GO:0019695">
    <property type="term" value="P:choline metabolic process"/>
    <property type="evidence" value="ECO:0007669"/>
    <property type="project" value="TreeGrafter"/>
</dbReference>
<keyword evidence="6" id="KW-1185">Reference proteome</keyword>
<dbReference type="InterPro" id="IPR050654">
    <property type="entry name" value="AChE-related_enzymes"/>
</dbReference>
<name>A0A0N4Z5N5_PARTI</name>
<proteinExistence type="inferred from homology"/>
<dbReference type="GO" id="GO:0005615">
    <property type="term" value="C:extracellular space"/>
    <property type="evidence" value="ECO:0007669"/>
    <property type="project" value="TreeGrafter"/>
</dbReference>
<dbReference type="Gene3D" id="3.40.50.1820">
    <property type="entry name" value="alpha/beta hydrolase"/>
    <property type="match status" value="1"/>
</dbReference>
<dbReference type="GO" id="GO:0005886">
    <property type="term" value="C:plasma membrane"/>
    <property type="evidence" value="ECO:0007669"/>
    <property type="project" value="TreeGrafter"/>
</dbReference>